<evidence type="ECO:0000256" key="1">
    <source>
        <dbReference type="ARBA" id="ARBA00004141"/>
    </source>
</evidence>
<keyword evidence="2 6" id="KW-0812">Transmembrane</keyword>
<evidence type="ECO:0000256" key="4">
    <source>
        <dbReference type="ARBA" id="ARBA00023136"/>
    </source>
</evidence>
<feature type="transmembrane region" description="Helical" evidence="6">
    <location>
        <begin position="41"/>
        <end position="58"/>
    </location>
</feature>
<organism evidence="8 9">
    <name type="scientific">Bacteroides caecimuris</name>
    <dbReference type="NCBI Taxonomy" id="1796613"/>
    <lineage>
        <taxon>Bacteria</taxon>
        <taxon>Pseudomonadati</taxon>
        <taxon>Bacteroidota</taxon>
        <taxon>Bacteroidia</taxon>
        <taxon>Bacteroidales</taxon>
        <taxon>Bacteroidaceae</taxon>
        <taxon>Bacteroides</taxon>
    </lineage>
</organism>
<feature type="transmembrane region" description="Helical" evidence="6">
    <location>
        <begin position="133"/>
        <end position="150"/>
    </location>
</feature>
<reference evidence="9" key="1">
    <citation type="submission" date="2016-04" db="EMBL/GenBank/DDBJ databases">
        <title>Complete Genome Sequences of Twelve Strains of a Stable Defined Moderately Diverse Mouse Microbiota 2 (sDMDMm2).</title>
        <authorList>
            <person name="Uchimura Y."/>
            <person name="Wyss M."/>
            <person name="Brugiroux S."/>
            <person name="Limenitakis J.P."/>
            <person name="Stecher B."/>
            <person name="McCoy K.D."/>
            <person name="Macpherson A.J."/>
        </authorList>
    </citation>
    <scope>NUCLEOTIDE SEQUENCE [LARGE SCALE GENOMIC DNA]</scope>
    <source>
        <strain evidence="9">I48</strain>
    </source>
</reference>
<dbReference type="Pfam" id="PF04932">
    <property type="entry name" value="Wzy_C"/>
    <property type="match status" value="1"/>
</dbReference>
<dbReference type="PANTHER" id="PTHR37422:SF13">
    <property type="entry name" value="LIPOPOLYSACCHARIDE BIOSYNTHESIS PROTEIN PA4999-RELATED"/>
    <property type="match status" value="1"/>
</dbReference>
<evidence type="ECO:0000256" key="5">
    <source>
        <dbReference type="PROSITE-ProRule" id="PRU00339"/>
    </source>
</evidence>
<sequence length="536" mass="62028">MYLINSMKSHSIVTIRMQDILLISICILLFLNRAVPIDYSSIWRVTVLCLIYTCIRIISKQYRNCLLHMVYIWGITEVIISILQKANYLESNHHDFGITGTFGNPGPLGGLLAVCWIVSIFFIYENIQNKHRILTLSFCMIACFILYGLLLSGSRAGWTAALVGSMIFLWQWLKRKHTIKVKPTLLKSSFLLIITVFIISIYFIRRDSADGRLLIWHNTITMIKDYPLFGIGAGGWQANYMLYQAEYFLQNPNSPYILLADNIFYAYNEFLHITAEQGIVGLVVVTWLLYALFSYKEKNNTDHCLKSALITFLVFSFFSYPGEVFPLEILFISIIGMMKSKTIKTFTISNSTKYIIRSIAFIFIVCISIGSYHIYHKTFTTIIRIVDKNKISKDTYSQLSQLYPLFRYNSQLMYIYSKSSLEDYPLNTKLQILQTAVRIAPNSELYIKLGDFWKQKKDFPQAEAYYQTAAAMIPHHITPSYKLFQLYIEEGNINAATNMGNYLLKQPIKKKGTKALRMEAEVLEFLHKEKNIKRTQ</sequence>
<dbReference type="InterPro" id="IPR007016">
    <property type="entry name" value="O-antigen_ligase-rel_domated"/>
</dbReference>
<gene>
    <name evidence="8" type="ORF">A4V03_18880</name>
</gene>
<dbReference type="InterPro" id="IPR051533">
    <property type="entry name" value="WaaL-like"/>
</dbReference>
<dbReference type="SUPFAM" id="SSF48452">
    <property type="entry name" value="TPR-like"/>
    <property type="match status" value="1"/>
</dbReference>
<name>A0A1C7H5Y2_9BACE</name>
<dbReference type="InterPro" id="IPR019734">
    <property type="entry name" value="TPR_rpt"/>
</dbReference>
<dbReference type="Gene3D" id="1.25.40.10">
    <property type="entry name" value="Tetratricopeptide repeat domain"/>
    <property type="match status" value="1"/>
</dbReference>
<evidence type="ECO:0000256" key="2">
    <source>
        <dbReference type="ARBA" id="ARBA00022692"/>
    </source>
</evidence>
<keyword evidence="5" id="KW-0802">TPR repeat</keyword>
<dbReference type="PROSITE" id="PS50005">
    <property type="entry name" value="TPR"/>
    <property type="match status" value="1"/>
</dbReference>
<feature type="transmembrane region" description="Helical" evidence="6">
    <location>
        <begin position="307"/>
        <end position="334"/>
    </location>
</feature>
<keyword evidence="4 6" id="KW-0472">Membrane</keyword>
<feature type="transmembrane region" description="Helical" evidence="6">
    <location>
        <begin position="65"/>
        <end position="86"/>
    </location>
</feature>
<feature type="transmembrane region" description="Helical" evidence="6">
    <location>
        <begin position="156"/>
        <end position="173"/>
    </location>
</feature>
<accession>A0A1C7H5Y2</accession>
<dbReference type="InterPro" id="IPR011990">
    <property type="entry name" value="TPR-like_helical_dom_sf"/>
</dbReference>
<feature type="transmembrane region" description="Helical" evidence="6">
    <location>
        <begin position="354"/>
        <end position="375"/>
    </location>
</feature>
<feature type="transmembrane region" description="Helical" evidence="6">
    <location>
        <begin position="106"/>
        <end position="124"/>
    </location>
</feature>
<evidence type="ECO:0000313" key="9">
    <source>
        <dbReference type="Proteomes" id="UP000092631"/>
    </source>
</evidence>
<protein>
    <recommendedName>
        <fullName evidence="7">O-antigen ligase-related domain-containing protein</fullName>
    </recommendedName>
</protein>
<evidence type="ECO:0000256" key="3">
    <source>
        <dbReference type="ARBA" id="ARBA00022989"/>
    </source>
</evidence>
<dbReference type="KEGG" id="bcae:A4V03_18880"/>
<dbReference type="PANTHER" id="PTHR37422">
    <property type="entry name" value="TEICHURONIC ACID BIOSYNTHESIS PROTEIN TUAE"/>
    <property type="match status" value="1"/>
</dbReference>
<feature type="repeat" description="TPR" evidence="5">
    <location>
        <begin position="443"/>
        <end position="476"/>
    </location>
</feature>
<evidence type="ECO:0000313" key="8">
    <source>
        <dbReference type="EMBL" id="ANU59376.1"/>
    </source>
</evidence>
<dbReference type="AlphaFoldDB" id="A0A1C7H5Y2"/>
<dbReference type="OrthoDB" id="1454576at2"/>
<proteinExistence type="predicted"/>
<keyword evidence="3 6" id="KW-1133">Transmembrane helix</keyword>
<evidence type="ECO:0000256" key="6">
    <source>
        <dbReference type="SAM" id="Phobius"/>
    </source>
</evidence>
<feature type="transmembrane region" description="Helical" evidence="6">
    <location>
        <begin position="20"/>
        <end position="35"/>
    </location>
</feature>
<evidence type="ECO:0000259" key="7">
    <source>
        <dbReference type="Pfam" id="PF04932"/>
    </source>
</evidence>
<comment type="subcellular location">
    <subcellularLocation>
        <location evidence="1">Membrane</location>
        <topology evidence="1">Multi-pass membrane protein</topology>
    </subcellularLocation>
</comment>
<dbReference type="EMBL" id="CP015401">
    <property type="protein sequence ID" value="ANU59376.1"/>
    <property type="molecule type" value="Genomic_DNA"/>
</dbReference>
<dbReference type="Proteomes" id="UP000092631">
    <property type="component" value="Chromosome"/>
</dbReference>
<feature type="domain" description="O-antigen ligase-related" evidence="7">
    <location>
        <begin position="143"/>
        <end position="285"/>
    </location>
</feature>
<feature type="transmembrane region" description="Helical" evidence="6">
    <location>
        <begin position="185"/>
        <end position="204"/>
    </location>
</feature>
<feature type="transmembrane region" description="Helical" evidence="6">
    <location>
        <begin position="278"/>
        <end position="295"/>
    </location>
</feature>
<dbReference type="GO" id="GO:0016020">
    <property type="term" value="C:membrane"/>
    <property type="evidence" value="ECO:0007669"/>
    <property type="project" value="UniProtKB-SubCell"/>
</dbReference>
<keyword evidence="9" id="KW-1185">Reference proteome</keyword>